<protein>
    <submittedName>
        <fullName evidence="1">Uncharacterized protein</fullName>
    </submittedName>
</protein>
<evidence type="ECO:0000313" key="2">
    <source>
        <dbReference type="Proteomes" id="UP000219072"/>
    </source>
</evidence>
<gene>
    <name evidence="1" type="ORF">SAMN06297387_11215</name>
</gene>
<proteinExistence type="predicted"/>
<dbReference type="PROSITE" id="PS51257">
    <property type="entry name" value="PROKAR_LIPOPROTEIN"/>
    <property type="match status" value="1"/>
</dbReference>
<dbReference type="Proteomes" id="UP000219072">
    <property type="component" value="Unassembled WGS sequence"/>
</dbReference>
<reference evidence="1 2" key="1">
    <citation type="submission" date="2017-09" db="EMBL/GenBank/DDBJ databases">
        <authorList>
            <person name="Ehlers B."/>
            <person name="Leendertz F.H."/>
        </authorList>
    </citation>
    <scope>NUCLEOTIDE SEQUENCE [LARGE SCALE GENOMIC DNA]</scope>
    <source>
        <strain evidence="1 2">CGMCC 4.7095</strain>
    </source>
</reference>
<keyword evidence="2" id="KW-1185">Reference proteome</keyword>
<dbReference type="EMBL" id="OCNE01000012">
    <property type="protein sequence ID" value="SOD63662.1"/>
    <property type="molecule type" value="Genomic_DNA"/>
</dbReference>
<organism evidence="1 2">
    <name type="scientific">Streptomyces zhaozhouensis</name>
    <dbReference type="NCBI Taxonomy" id="1300267"/>
    <lineage>
        <taxon>Bacteria</taxon>
        <taxon>Bacillati</taxon>
        <taxon>Actinomycetota</taxon>
        <taxon>Actinomycetes</taxon>
        <taxon>Kitasatosporales</taxon>
        <taxon>Streptomycetaceae</taxon>
        <taxon>Streptomyces</taxon>
    </lineage>
</organism>
<evidence type="ECO:0000313" key="1">
    <source>
        <dbReference type="EMBL" id="SOD63662.1"/>
    </source>
</evidence>
<sequence length="106" mass="11547">MRRAAAGLALSAVLLGACSSGEEEPEREDISTEERGWQLAQLELQLMTPSELRELCRVYRDEGAAGLRALPRAFEGEVMDAVVEVFVDEAVENCPPPSDPTEAVFP</sequence>
<name>A0A286DYE3_9ACTN</name>
<accession>A0A286DYE3</accession>
<dbReference type="AlphaFoldDB" id="A0A286DYE3"/>